<keyword evidence="18" id="KW-1185">Reference proteome</keyword>
<dbReference type="Gene3D" id="3.30.1390.30">
    <property type="entry name" value="Penicillin-binding protein 2a, domain 3"/>
    <property type="match status" value="1"/>
</dbReference>
<evidence type="ECO:0000256" key="9">
    <source>
        <dbReference type="ARBA" id="ARBA00022960"/>
    </source>
</evidence>
<keyword evidence="5" id="KW-0121">Carboxypeptidase</keyword>
<dbReference type="EMBL" id="JACHOA010000009">
    <property type="protein sequence ID" value="MBB4615493.1"/>
    <property type="molecule type" value="Genomic_DNA"/>
</dbReference>
<evidence type="ECO:0000256" key="7">
    <source>
        <dbReference type="ARBA" id="ARBA00022692"/>
    </source>
</evidence>
<dbReference type="InterPro" id="IPR012338">
    <property type="entry name" value="Beta-lactam/transpept-like"/>
</dbReference>
<keyword evidence="12" id="KW-0472">Membrane</keyword>
<dbReference type="GO" id="GO:0006508">
    <property type="term" value="P:proteolysis"/>
    <property type="evidence" value="ECO:0007669"/>
    <property type="project" value="UniProtKB-KW"/>
</dbReference>
<dbReference type="InterPro" id="IPR001460">
    <property type="entry name" value="PCN-bd_Tpept"/>
</dbReference>
<evidence type="ECO:0000256" key="5">
    <source>
        <dbReference type="ARBA" id="ARBA00022645"/>
    </source>
</evidence>
<feature type="region of interest" description="Disordered" evidence="14">
    <location>
        <begin position="638"/>
        <end position="705"/>
    </location>
</feature>
<feature type="domain" description="Penicillin-binding protein transpeptidase" evidence="15">
    <location>
        <begin position="278"/>
        <end position="598"/>
    </location>
</feature>
<keyword evidence="3" id="KW-1003">Cell membrane</keyword>
<comment type="caution">
    <text evidence="17">The sequence shown here is derived from an EMBL/GenBank/DDBJ whole genome shotgun (WGS) entry which is preliminary data.</text>
</comment>
<dbReference type="GO" id="GO:0008658">
    <property type="term" value="F:penicillin binding"/>
    <property type="evidence" value="ECO:0007669"/>
    <property type="project" value="InterPro"/>
</dbReference>
<keyword evidence="9" id="KW-0133">Cell shape</keyword>
<dbReference type="GO" id="GO:0009002">
    <property type="term" value="F:serine-type D-Ala-D-Ala carboxypeptidase activity"/>
    <property type="evidence" value="ECO:0007669"/>
    <property type="project" value="InterPro"/>
</dbReference>
<feature type="domain" description="Penicillin-binding protein dimerisation" evidence="16">
    <location>
        <begin position="74"/>
        <end position="245"/>
    </location>
</feature>
<evidence type="ECO:0000256" key="3">
    <source>
        <dbReference type="ARBA" id="ARBA00022475"/>
    </source>
</evidence>
<name>A0A7W7AEF4_9SPHN</name>
<dbReference type="InterPro" id="IPR050515">
    <property type="entry name" value="Beta-lactam/transpept"/>
</dbReference>
<keyword evidence="11" id="KW-1133">Transmembrane helix</keyword>
<evidence type="ECO:0000256" key="1">
    <source>
        <dbReference type="ARBA" id="ARBA00004167"/>
    </source>
</evidence>
<proteinExistence type="predicted"/>
<accession>A0A7W7AEF4</accession>
<dbReference type="AlphaFoldDB" id="A0A7W7AEF4"/>
<dbReference type="OrthoDB" id="9766847at2"/>
<dbReference type="PANTHER" id="PTHR30627">
    <property type="entry name" value="PEPTIDOGLYCAN D,D-TRANSPEPTIDASE"/>
    <property type="match status" value="1"/>
</dbReference>
<evidence type="ECO:0000313" key="18">
    <source>
        <dbReference type="Proteomes" id="UP000538566"/>
    </source>
</evidence>
<comment type="subcellular location">
    <subcellularLocation>
        <location evidence="2">Cell membrane</location>
    </subcellularLocation>
    <subcellularLocation>
        <location evidence="1">Membrane</location>
        <topology evidence="1">Single-pass membrane protein</topology>
    </subcellularLocation>
</comment>
<keyword evidence="6" id="KW-0645">Protease</keyword>
<evidence type="ECO:0000256" key="4">
    <source>
        <dbReference type="ARBA" id="ARBA00022519"/>
    </source>
</evidence>
<keyword evidence="13" id="KW-0961">Cell wall biogenesis/degradation</keyword>
<keyword evidence="10" id="KW-0573">Peptidoglycan synthesis</keyword>
<evidence type="ECO:0000256" key="6">
    <source>
        <dbReference type="ARBA" id="ARBA00022670"/>
    </source>
</evidence>
<dbReference type="InterPro" id="IPR036138">
    <property type="entry name" value="PBP_dimer_sf"/>
</dbReference>
<dbReference type="Gene3D" id="3.40.710.10">
    <property type="entry name" value="DD-peptidase/beta-lactamase superfamily"/>
    <property type="match status" value="1"/>
</dbReference>
<dbReference type="Proteomes" id="UP000538566">
    <property type="component" value="Unassembled WGS sequence"/>
</dbReference>
<protein>
    <submittedName>
        <fullName evidence="17">Penicillin-binding protein 2</fullName>
    </submittedName>
</protein>
<dbReference type="RefSeq" id="WP_144907126.1">
    <property type="nucleotide sequence ID" value="NZ_JACHOA010000009.1"/>
</dbReference>
<feature type="compositionally biased region" description="Acidic residues" evidence="14">
    <location>
        <begin position="647"/>
        <end position="656"/>
    </location>
</feature>
<dbReference type="SUPFAM" id="SSF56519">
    <property type="entry name" value="Penicillin binding protein dimerisation domain"/>
    <property type="match status" value="1"/>
</dbReference>
<dbReference type="NCBIfam" id="TIGR03423">
    <property type="entry name" value="pbp2_mrdA"/>
    <property type="match status" value="1"/>
</dbReference>
<keyword evidence="4" id="KW-0997">Cell inner membrane</keyword>
<dbReference type="InterPro" id="IPR005311">
    <property type="entry name" value="PBP_dimer"/>
</dbReference>
<evidence type="ECO:0000256" key="8">
    <source>
        <dbReference type="ARBA" id="ARBA00022801"/>
    </source>
</evidence>
<evidence type="ECO:0000256" key="10">
    <source>
        <dbReference type="ARBA" id="ARBA00022984"/>
    </source>
</evidence>
<organism evidence="17 18">
    <name type="scientific">Novosphingobium taihuense</name>
    <dbReference type="NCBI Taxonomy" id="260085"/>
    <lineage>
        <taxon>Bacteria</taxon>
        <taxon>Pseudomonadati</taxon>
        <taxon>Pseudomonadota</taxon>
        <taxon>Alphaproteobacteria</taxon>
        <taxon>Sphingomonadales</taxon>
        <taxon>Sphingomonadaceae</taxon>
        <taxon>Novosphingobium</taxon>
    </lineage>
</organism>
<dbReference type="SUPFAM" id="SSF56601">
    <property type="entry name" value="beta-lactamase/transpeptidase-like"/>
    <property type="match status" value="1"/>
</dbReference>
<evidence type="ECO:0000256" key="11">
    <source>
        <dbReference type="ARBA" id="ARBA00022989"/>
    </source>
</evidence>
<dbReference type="Pfam" id="PF03717">
    <property type="entry name" value="PBP_dimer"/>
    <property type="match status" value="1"/>
</dbReference>
<evidence type="ECO:0000259" key="15">
    <source>
        <dbReference type="Pfam" id="PF00905"/>
    </source>
</evidence>
<dbReference type="PANTHER" id="PTHR30627:SF2">
    <property type="entry name" value="PEPTIDOGLYCAN D,D-TRANSPEPTIDASE MRDA"/>
    <property type="match status" value="1"/>
</dbReference>
<evidence type="ECO:0000313" key="17">
    <source>
        <dbReference type="EMBL" id="MBB4615493.1"/>
    </source>
</evidence>
<evidence type="ECO:0000259" key="16">
    <source>
        <dbReference type="Pfam" id="PF03717"/>
    </source>
</evidence>
<keyword evidence="7" id="KW-0812">Transmembrane</keyword>
<evidence type="ECO:0000256" key="2">
    <source>
        <dbReference type="ARBA" id="ARBA00004236"/>
    </source>
</evidence>
<dbReference type="InterPro" id="IPR017790">
    <property type="entry name" value="Penicillin-binding_protein_2"/>
</dbReference>
<dbReference type="Gene3D" id="3.90.1310.10">
    <property type="entry name" value="Penicillin-binding protein 2a (Domain 2)"/>
    <property type="match status" value="1"/>
</dbReference>
<dbReference type="GO" id="GO:0071972">
    <property type="term" value="F:peptidoglycan L,D-transpeptidase activity"/>
    <property type="evidence" value="ECO:0007669"/>
    <property type="project" value="TreeGrafter"/>
</dbReference>
<sequence>MASNGGGRNFAGKSSLPVTTAILNNRFERRTFVLGTLQAGVGILLATRLGYLAVAQNEKYQAASESNRVNLTLIPPRRGWVLDRFGKALAANRADFRVDLIPDRVDDPDKTMATLAGLLSLTSDKVRDIRDKLDKARGFQPVEVASSLDWDKFAAVSVRLPELPGVIPQRGYSRYYPAGASVGHLVGYVGAASAEDYEKERNPLLITPGFKIGKDGLEKHFETRLRGVPGARRVEATASGRIVRDLGTREDVPGKPIALTINAGLQDYAARRIGLESGSVVVMDCETGDILAMASMPSFDPNSFSDGIGRVEWKMLSEDDHVPLRNKVLRGLYPPGSTVKPMVALSFLEAGLDPNASVGCGGGLRVGNRVFHCWNRRGHGTVDMAKGIYQSCDVYFYHFAQQIGMDKIAAMARRLGLGQEFPMPYPGQSYGTVPDPAWKMRKYKKEWALYDTVNATIGQGYMLVNPLQQAVMASRIASGREVMPRLLLDRNAPPVKSMGFRQEHLDYIHAAMSEVVNGRGTAGKARLPVENVLLAGKTGTAQVVGLNMGNGKGGIWKYRDHGHFICFAPFDKPKYACAVVIEHGGGSGAAYPIARDVMTYIFAPDKAMAVLEEFEKQWGGNVQQRMATRYNAFAAKYGGSAPKPVPDDDDLTEQVEDGNRAAPEPATAQTDAAAPAPEPEQTMSAPAVAPANAAPAVSAPPAGAQ</sequence>
<reference evidence="17 18" key="1">
    <citation type="submission" date="2020-08" db="EMBL/GenBank/DDBJ databases">
        <title>Genomic Encyclopedia of Type Strains, Phase IV (KMG-IV): sequencing the most valuable type-strain genomes for metagenomic binning, comparative biology and taxonomic classification.</title>
        <authorList>
            <person name="Goeker M."/>
        </authorList>
    </citation>
    <scope>NUCLEOTIDE SEQUENCE [LARGE SCALE GENOMIC DNA]</scope>
    <source>
        <strain evidence="17 18">DSM 17507</strain>
    </source>
</reference>
<evidence type="ECO:0000256" key="12">
    <source>
        <dbReference type="ARBA" id="ARBA00023136"/>
    </source>
</evidence>
<dbReference type="GO" id="GO:0009252">
    <property type="term" value="P:peptidoglycan biosynthetic process"/>
    <property type="evidence" value="ECO:0007669"/>
    <property type="project" value="UniProtKB-KW"/>
</dbReference>
<dbReference type="GO" id="GO:0008360">
    <property type="term" value="P:regulation of cell shape"/>
    <property type="evidence" value="ECO:0007669"/>
    <property type="project" value="UniProtKB-KW"/>
</dbReference>
<gene>
    <name evidence="17" type="ORF">GGR37_003789</name>
</gene>
<evidence type="ECO:0000256" key="14">
    <source>
        <dbReference type="SAM" id="MobiDB-lite"/>
    </source>
</evidence>
<dbReference type="GO" id="GO:0071555">
    <property type="term" value="P:cell wall organization"/>
    <property type="evidence" value="ECO:0007669"/>
    <property type="project" value="UniProtKB-KW"/>
</dbReference>
<dbReference type="Pfam" id="PF00905">
    <property type="entry name" value="Transpeptidase"/>
    <property type="match status" value="1"/>
</dbReference>
<keyword evidence="8" id="KW-0378">Hydrolase</keyword>
<feature type="compositionally biased region" description="Low complexity" evidence="14">
    <location>
        <begin position="661"/>
        <end position="705"/>
    </location>
</feature>
<evidence type="ECO:0000256" key="13">
    <source>
        <dbReference type="ARBA" id="ARBA00023316"/>
    </source>
</evidence>
<dbReference type="GO" id="GO:0005886">
    <property type="term" value="C:plasma membrane"/>
    <property type="evidence" value="ECO:0007669"/>
    <property type="project" value="UniProtKB-SubCell"/>
</dbReference>